<dbReference type="EMBL" id="BARU01012698">
    <property type="protein sequence ID" value="GAH43987.1"/>
    <property type="molecule type" value="Genomic_DNA"/>
</dbReference>
<gene>
    <name evidence="2" type="ORF">S03H2_23287</name>
</gene>
<evidence type="ECO:0000313" key="2">
    <source>
        <dbReference type="EMBL" id="GAH43987.1"/>
    </source>
</evidence>
<dbReference type="Pfam" id="PF17409">
    <property type="entry name" value="MoaF_C"/>
    <property type="match status" value="1"/>
</dbReference>
<sequence length="161" mass="17941">TRRALIVGTRMNPPVVRDTRLSQQFTTATINGGAVTGTAAAPTRDLVNHRALYHYSPETTYEHIYINTKWYAYQCVSGARRGDCGCDPVSYYKIRDDLYVVTWREILIDIAVVFVYDMKAMRTTGKAWGLLGVPPQMRNAPAGAHIEMLQGANYPAGVELV</sequence>
<feature type="non-terminal residue" evidence="2">
    <location>
        <position position="1"/>
    </location>
</feature>
<reference evidence="2" key="1">
    <citation type="journal article" date="2014" name="Front. Microbiol.">
        <title>High frequency of phylogenetically diverse reductive dehalogenase-homologous genes in deep subseafloor sedimentary metagenomes.</title>
        <authorList>
            <person name="Kawai M."/>
            <person name="Futagami T."/>
            <person name="Toyoda A."/>
            <person name="Takaki Y."/>
            <person name="Nishi S."/>
            <person name="Hori S."/>
            <person name="Arai W."/>
            <person name="Tsubouchi T."/>
            <person name="Morono Y."/>
            <person name="Uchiyama I."/>
            <person name="Ito T."/>
            <person name="Fujiyama A."/>
            <person name="Inagaki F."/>
            <person name="Takami H."/>
        </authorList>
    </citation>
    <scope>NUCLEOTIDE SEQUENCE</scope>
    <source>
        <strain evidence="2">Expedition CK06-06</strain>
    </source>
</reference>
<dbReference type="InterPro" id="IPR035348">
    <property type="entry name" value="MoaF_C"/>
</dbReference>
<evidence type="ECO:0000259" key="1">
    <source>
        <dbReference type="Pfam" id="PF17409"/>
    </source>
</evidence>
<proteinExistence type="predicted"/>
<dbReference type="Gene3D" id="2.40.128.20">
    <property type="match status" value="1"/>
</dbReference>
<accession>X1FGB8</accession>
<name>X1FGB8_9ZZZZ</name>
<dbReference type="AlphaFoldDB" id="X1FGB8"/>
<protein>
    <recommendedName>
        <fullName evidence="1">MoaF C-terminal domain-containing protein</fullName>
    </recommendedName>
</protein>
<organism evidence="2">
    <name type="scientific">marine sediment metagenome</name>
    <dbReference type="NCBI Taxonomy" id="412755"/>
    <lineage>
        <taxon>unclassified sequences</taxon>
        <taxon>metagenomes</taxon>
        <taxon>ecological metagenomes</taxon>
    </lineage>
</organism>
<comment type="caution">
    <text evidence="2">The sequence shown here is derived from an EMBL/GenBank/DDBJ whole genome shotgun (WGS) entry which is preliminary data.</text>
</comment>
<dbReference type="InterPro" id="IPR012674">
    <property type="entry name" value="Calycin"/>
</dbReference>
<feature type="domain" description="MoaF C-terminal" evidence="1">
    <location>
        <begin position="41"/>
        <end position="150"/>
    </location>
</feature>